<comment type="subunit">
    <text evidence="2">Component of the EKC/KEOPS complex composed of at least BUD32, CGI121, GON7, KAE1 and PCC1; the whole complex dimerizes.</text>
</comment>
<dbReference type="SUPFAM" id="SSF56112">
    <property type="entry name" value="Protein kinase-like (PK-like)"/>
    <property type="match status" value="1"/>
</dbReference>
<keyword evidence="12" id="KW-1185">Reference proteome</keyword>
<evidence type="ECO:0000313" key="11">
    <source>
        <dbReference type="EMBL" id="KAA8914055.1"/>
    </source>
</evidence>
<comment type="caution">
    <text evidence="11">The sequence shown here is derived from an EMBL/GenBank/DDBJ whole genome shotgun (WGS) entry which is preliminary data.</text>
</comment>
<evidence type="ECO:0000256" key="1">
    <source>
        <dbReference type="ARBA" id="ARBA00003747"/>
    </source>
</evidence>
<dbReference type="OrthoDB" id="1668230at2759"/>
<evidence type="ECO:0000256" key="7">
    <source>
        <dbReference type="ARBA" id="ARBA00033194"/>
    </source>
</evidence>
<proteinExistence type="predicted"/>
<evidence type="ECO:0000256" key="9">
    <source>
        <dbReference type="ARBA" id="ARBA00048679"/>
    </source>
</evidence>
<organism evidence="11 12">
    <name type="scientific">Sphaerosporella brunnea</name>
    <dbReference type="NCBI Taxonomy" id="1250544"/>
    <lineage>
        <taxon>Eukaryota</taxon>
        <taxon>Fungi</taxon>
        <taxon>Dikarya</taxon>
        <taxon>Ascomycota</taxon>
        <taxon>Pezizomycotina</taxon>
        <taxon>Pezizomycetes</taxon>
        <taxon>Pezizales</taxon>
        <taxon>Pyronemataceae</taxon>
        <taxon>Sphaerosporella</taxon>
    </lineage>
</organism>
<protein>
    <recommendedName>
        <fullName evidence="5">EKC/KEOPS complex subunit BUD32</fullName>
        <ecNumber evidence="3">2.7.11.1</ecNumber>
    </recommendedName>
    <alternativeName>
        <fullName evidence="6 7">Atypical Serine/threonine protein kinase BUD32</fullName>
    </alternativeName>
    <alternativeName>
        <fullName evidence="4">EKC/KEOPS complex subunit bud32</fullName>
    </alternativeName>
</protein>
<evidence type="ECO:0000256" key="4">
    <source>
        <dbReference type="ARBA" id="ARBA00013948"/>
    </source>
</evidence>
<comment type="catalytic activity">
    <reaction evidence="8">
        <text>L-threonyl-[protein] + ATP = O-phospho-L-threonyl-[protein] + ADP + H(+)</text>
        <dbReference type="Rhea" id="RHEA:46608"/>
        <dbReference type="Rhea" id="RHEA-COMP:11060"/>
        <dbReference type="Rhea" id="RHEA-COMP:11605"/>
        <dbReference type="ChEBI" id="CHEBI:15378"/>
        <dbReference type="ChEBI" id="CHEBI:30013"/>
        <dbReference type="ChEBI" id="CHEBI:30616"/>
        <dbReference type="ChEBI" id="CHEBI:61977"/>
        <dbReference type="ChEBI" id="CHEBI:456216"/>
        <dbReference type="EC" id="2.7.11.1"/>
    </reaction>
</comment>
<dbReference type="InterPro" id="IPR008266">
    <property type="entry name" value="Tyr_kinase_AS"/>
</dbReference>
<feature type="domain" description="Protein kinase" evidence="10">
    <location>
        <begin position="147"/>
        <end position="447"/>
    </location>
</feature>
<sequence>MYSPVAGLLRGLFPDHAVTDTHLHTYLPDRPPDITISLKAINQIHKQYVITFIDLKRGTAALDASAKGQALDQLYKLAECQPWRRYITMLVSNIASNVFMTVERVGKSLELITYSSVNFETAMEYLKVVVNDPQSQPHCPPFSSPLGAIDKILGNTKLSAVAQFTVKGVPQGMSLVAQSPTTLETPTAIAVKRCTAARAVDMIKNEIRTLRRMQTMGRHALLPTILFHTPDELEYAMLPVAEPVDTLQLNNNGLMARTVTTDVLSAMTWLHERSIVHRDIRWDNILLHDGHGLLVDFGSAVFLPTPPVSYQGGFDCCPPRVLPVIDQPYTPAKADDYHAYVLLFNALLHPRSMKSLPSREVDSADSLDSKYWQHLWVELTNSDTWGRYVAAASREDLDVLRKLPSALVVLDPGPDATCPQGGHSDLGEAFSGLALAAGPEDAQGGLQ</sequence>
<dbReference type="SMART" id="SM00220">
    <property type="entry name" value="S_TKc"/>
    <property type="match status" value="1"/>
</dbReference>
<evidence type="ECO:0000256" key="6">
    <source>
        <dbReference type="ARBA" id="ARBA00030980"/>
    </source>
</evidence>
<dbReference type="InParanoid" id="A0A5J5FB23"/>
<evidence type="ECO:0000256" key="2">
    <source>
        <dbReference type="ARBA" id="ARBA00011534"/>
    </source>
</evidence>
<evidence type="ECO:0000256" key="8">
    <source>
        <dbReference type="ARBA" id="ARBA00047899"/>
    </source>
</evidence>
<dbReference type="PROSITE" id="PS50011">
    <property type="entry name" value="PROTEIN_KINASE_DOM"/>
    <property type="match status" value="1"/>
</dbReference>
<reference evidence="11 12" key="1">
    <citation type="submission" date="2019-09" db="EMBL/GenBank/DDBJ databases">
        <title>Draft genome of the ectomycorrhizal ascomycete Sphaerosporella brunnea.</title>
        <authorList>
            <consortium name="DOE Joint Genome Institute"/>
            <person name="Benucci G.M."/>
            <person name="Marozzi G."/>
            <person name="Antonielli L."/>
            <person name="Sanchez S."/>
            <person name="Marco P."/>
            <person name="Wang X."/>
            <person name="Falini L.B."/>
            <person name="Barry K."/>
            <person name="Haridas S."/>
            <person name="Lipzen A."/>
            <person name="Labutti K."/>
            <person name="Grigoriev I.V."/>
            <person name="Murat C."/>
            <person name="Martin F."/>
            <person name="Albertini E."/>
            <person name="Donnini D."/>
            <person name="Bonito G."/>
        </authorList>
    </citation>
    <scope>NUCLEOTIDE SEQUENCE [LARGE SCALE GENOMIC DNA]</scope>
    <source>
        <strain evidence="11 12">Sb_GMNB300</strain>
    </source>
</reference>
<evidence type="ECO:0000256" key="5">
    <source>
        <dbReference type="ARBA" id="ARBA00019973"/>
    </source>
</evidence>
<dbReference type="PROSITE" id="PS00109">
    <property type="entry name" value="PROTEIN_KINASE_TYR"/>
    <property type="match status" value="1"/>
</dbReference>
<accession>A0A5J5FB23</accession>
<dbReference type="Pfam" id="PF00069">
    <property type="entry name" value="Pkinase"/>
    <property type="match status" value="1"/>
</dbReference>
<dbReference type="Proteomes" id="UP000326924">
    <property type="component" value="Unassembled WGS sequence"/>
</dbReference>
<dbReference type="Gene3D" id="1.10.510.10">
    <property type="entry name" value="Transferase(Phosphotransferase) domain 1"/>
    <property type="match status" value="1"/>
</dbReference>
<comment type="function">
    <text evidence="1">Component of the EKC/KEOPS complex that is required for the formation of a threonylcarbamoyl group on adenosine at position 37 (t(6)A37) in tRNAs that read codons beginning with adenine. The complex is probably involved in the transfer of the threonylcarbamoyl moiety of threonylcarbamoyl-AMP (TC-AMP) to the N6 group of A37. BUD32 has ATPase activity in the context of the EKC/KEOPS complex and likely plays a supporting role to the catalytic subunit KAE1. The EKC/KEOPS complex also promotes both telomere uncapping and telomere elongation. The complex is required for efficient recruitment of transcriptional coactivators.</text>
</comment>
<name>A0A5J5FB23_9PEZI</name>
<comment type="catalytic activity">
    <reaction evidence="9">
        <text>L-seryl-[protein] + ATP = O-phospho-L-seryl-[protein] + ADP + H(+)</text>
        <dbReference type="Rhea" id="RHEA:17989"/>
        <dbReference type="Rhea" id="RHEA-COMP:9863"/>
        <dbReference type="Rhea" id="RHEA-COMP:11604"/>
        <dbReference type="ChEBI" id="CHEBI:15378"/>
        <dbReference type="ChEBI" id="CHEBI:29999"/>
        <dbReference type="ChEBI" id="CHEBI:30616"/>
        <dbReference type="ChEBI" id="CHEBI:83421"/>
        <dbReference type="ChEBI" id="CHEBI:456216"/>
        <dbReference type="EC" id="2.7.11.1"/>
    </reaction>
</comment>
<dbReference type="InterPro" id="IPR000719">
    <property type="entry name" value="Prot_kinase_dom"/>
</dbReference>
<dbReference type="GO" id="GO:0004674">
    <property type="term" value="F:protein serine/threonine kinase activity"/>
    <property type="evidence" value="ECO:0007669"/>
    <property type="project" value="UniProtKB-EC"/>
</dbReference>
<gene>
    <name evidence="11" type="ORF">FN846DRAFT_1013820</name>
</gene>
<evidence type="ECO:0000256" key="3">
    <source>
        <dbReference type="ARBA" id="ARBA00012513"/>
    </source>
</evidence>
<evidence type="ECO:0000313" key="12">
    <source>
        <dbReference type="Proteomes" id="UP000326924"/>
    </source>
</evidence>
<dbReference type="GO" id="GO:0005524">
    <property type="term" value="F:ATP binding"/>
    <property type="evidence" value="ECO:0007669"/>
    <property type="project" value="InterPro"/>
</dbReference>
<dbReference type="EC" id="2.7.11.1" evidence="3"/>
<evidence type="ECO:0000259" key="10">
    <source>
        <dbReference type="PROSITE" id="PS50011"/>
    </source>
</evidence>
<dbReference type="AlphaFoldDB" id="A0A5J5FB23"/>
<dbReference type="InterPro" id="IPR011009">
    <property type="entry name" value="Kinase-like_dom_sf"/>
</dbReference>
<dbReference type="EMBL" id="VXIS01000009">
    <property type="protein sequence ID" value="KAA8914055.1"/>
    <property type="molecule type" value="Genomic_DNA"/>
</dbReference>